<evidence type="ECO:0000313" key="4">
    <source>
        <dbReference type="Proteomes" id="UP000271587"/>
    </source>
</evidence>
<organism evidence="3 4">
    <name type="scientific">Corynebacterium gerontici</name>
    <dbReference type="NCBI Taxonomy" id="2079234"/>
    <lineage>
        <taxon>Bacteria</taxon>
        <taxon>Bacillati</taxon>
        <taxon>Actinomycetota</taxon>
        <taxon>Actinomycetes</taxon>
        <taxon>Mycobacteriales</taxon>
        <taxon>Corynebacteriaceae</taxon>
        <taxon>Corynebacterium</taxon>
    </lineage>
</organism>
<dbReference type="EMBL" id="CP033897">
    <property type="protein sequence ID" value="AZA12169.1"/>
    <property type="molecule type" value="Genomic_DNA"/>
</dbReference>
<dbReference type="Proteomes" id="UP000271587">
    <property type="component" value="Chromosome"/>
</dbReference>
<evidence type="ECO:0000313" key="3">
    <source>
        <dbReference type="EMBL" id="AZA12169.1"/>
    </source>
</evidence>
<evidence type="ECO:0000256" key="1">
    <source>
        <dbReference type="SAM" id="MobiDB-lite"/>
    </source>
</evidence>
<keyword evidence="4" id="KW-1185">Reference proteome</keyword>
<dbReference type="RefSeq" id="WP_123935324.1">
    <property type="nucleotide sequence ID" value="NZ_CP033897.1"/>
</dbReference>
<dbReference type="KEGG" id="cgk:CGERO_09390"/>
<feature type="compositionally biased region" description="Low complexity" evidence="1">
    <location>
        <begin position="1"/>
        <end position="18"/>
    </location>
</feature>
<reference evidence="3 4" key="1">
    <citation type="submission" date="2018-11" db="EMBL/GenBank/DDBJ databases">
        <authorList>
            <person name="Kleinhagauer T."/>
            <person name="Glaeser S.P."/>
            <person name="Spergser J."/>
            <person name="Ruckert C."/>
            <person name="Kaempfer P."/>
            <person name="Busse H.-J."/>
        </authorList>
    </citation>
    <scope>NUCLEOTIDE SEQUENCE [LARGE SCALE GENOMIC DNA]</scope>
    <source>
        <strain evidence="3 4">W8</strain>
    </source>
</reference>
<feature type="transmembrane region" description="Helical" evidence="2">
    <location>
        <begin position="32"/>
        <end position="54"/>
    </location>
</feature>
<keyword evidence="2" id="KW-0812">Transmembrane</keyword>
<accession>A0A3G6J2J4</accession>
<feature type="region of interest" description="Disordered" evidence="1">
    <location>
        <begin position="1"/>
        <end position="24"/>
    </location>
</feature>
<proteinExistence type="predicted"/>
<name>A0A3G6J2J4_9CORY</name>
<keyword evidence="2" id="KW-0472">Membrane</keyword>
<keyword evidence="2" id="KW-1133">Transmembrane helix</keyword>
<dbReference type="OrthoDB" id="4405424at2"/>
<gene>
    <name evidence="3" type="ORF">CGERO_09390</name>
</gene>
<sequence length="210" mass="22705">MEQWGQSQQPQQPQSQQQWAPPTAGQQSNRRAWWIVTAVVLALALLVMIAYFVLGAKNDNAAAPVASSAAPEQQTVTVKEQPPVTVTETVEPPVTVTDRTTVRQTVPQRSNSNNWAGLMNSQTSCAAPEYAGTNGVDYISVCRGNTGRDYHAWVNGKSLDLSGRTVRNGYADYSIDANPNSIEIDGSHVTVYDGAGAIAYELDLDHWTAA</sequence>
<protein>
    <submittedName>
        <fullName evidence="3">Uncharacterized protein</fullName>
    </submittedName>
</protein>
<dbReference type="AlphaFoldDB" id="A0A3G6J2J4"/>
<evidence type="ECO:0000256" key="2">
    <source>
        <dbReference type="SAM" id="Phobius"/>
    </source>
</evidence>